<dbReference type="AlphaFoldDB" id="A0A024HQ39"/>
<keyword evidence="1" id="KW-1133">Transmembrane helix</keyword>
<dbReference type="NCBIfam" id="NF033488">
    <property type="entry name" value="lmo0937_fam_TM"/>
    <property type="match status" value="1"/>
</dbReference>
<organism evidence="2 3">
    <name type="scientific">Pseudomonas knackmussii (strain DSM 6978 / CCUG 54928 / LMG 23759 / B13)</name>
    <dbReference type="NCBI Taxonomy" id="1301098"/>
    <lineage>
        <taxon>Bacteria</taxon>
        <taxon>Pseudomonadati</taxon>
        <taxon>Pseudomonadota</taxon>
        <taxon>Gammaproteobacteria</taxon>
        <taxon>Pseudomonadales</taxon>
        <taxon>Pseudomonadaceae</taxon>
        <taxon>Pseudomonas</taxon>
    </lineage>
</organism>
<reference evidence="2 3" key="1">
    <citation type="submission" date="2013-03" db="EMBL/GenBank/DDBJ databases">
        <authorList>
            <person name="Linke B."/>
        </authorList>
    </citation>
    <scope>NUCLEOTIDE SEQUENCE [LARGE SCALE GENOMIC DNA]</scope>
    <source>
        <strain evidence="2 3">B13</strain>
    </source>
</reference>
<reference evidence="2 3" key="2">
    <citation type="submission" date="2014-05" db="EMBL/GenBank/DDBJ databases">
        <title>Genome sequence of the 3-chlorobenzoate degrading bacterium Pseudomonas knackmussii B13 shows multiple evidence for horizontal gene transfer.</title>
        <authorList>
            <person name="Miyazaki R."/>
            <person name="Bertelli C."/>
            <person name="Falquet L."/>
            <person name="Robinson-Rechavi M."/>
            <person name="Gharib W."/>
            <person name="Roy S."/>
            <person name="Van der Meer J.R."/>
        </authorList>
    </citation>
    <scope>NUCLEOTIDE SEQUENCE [LARGE SCALE GENOMIC DNA]</scope>
    <source>
        <strain evidence="2 3">B13</strain>
    </source>
</reference>
<dbReference type="Pfam" id="PF18919">
    <property type="entry name" value="DUF5670"/>
    <property type="match status" value="1"/>
</dbReference>
<gene>
    <name evidence="2" type="ORF">PKB_5464</name>
</gene>
<evidence type="ECO:0000313" key="3">
    <source>
        <dbReference type="Proteomes" id="UP000025241"/>
    </source>
</evidence>
<keyword evidence="1" id="KW-0472">Membrane</keyword>
<dbReference type="KEGG" id="pkc:PKB_5464"/>
<feature type="transmembrane region" description="Helical" evidence="1">
    <location>
        <begin position="30"/>
        <end position="46"/>
    </location>
</feature>
<dbReference type="Proteomes" id="UP000025241">
    <property type="component" value="Chromosome I"/>
</dbReference>
<name>A0A024HQ39_PSEKB</name>
<dbReference type="RefSeq" id="WP_156958089.1">
    <property type="nucleotide sequence ID" value="NZ_HG322950.1"/>
</dbReference>
<dbReference type="HOGENOM" id="CLU_199613_1_3_6"/>
<evidence type="ECO:0000256" key="1">
    <source>
        <dbReference type="SAM" id="Phobius"/>
    </source>
</evidence>
<keyword evidence="1" id="KW-0812">Transmembrane</keyword>
<sequence>MLEALVVVPAALWLLGMATAHTLGGFIHVLLILAILALMLLIERAPRH</sequence>
<dbReference type="STRING" id="1301098.PKB_5464"/>
<dbReference type="InterPro" id="IPR043727">
    <property type="entry name" value="Lmo0937-like"/>
</dbReference>
<dbReference type="PATRIC" id="fig|1301098.3.peg.5447"/>
<proteinExistence type="predicted"/>
<evidence type="ECO:0000313" key="2">
    <source>
        <dbReference type="EMBL" id="CDF86774.1"/>
    </source>
</evidence>
<accession>A0A024HQ39</accession>
<keyword evidence="3" id="KW-1185">Reference proteome</keyword>
<dbReference type="EMBL" id="HG322950">
    <property type="protein sequence ID" value="CDF86774.1"/>
    <property type="molecule type" value="Genomic_DNA"/>
</dbReference>
<protein>
    <submittedName>
        <fullName evidence="2">Hypothetical membrane protein</fullName>
    </submittedName>
</protein>